<gene>
    <name evidence="1" type="ORF">S06H3_20673</name>
</gene>
<evidence type="ECO:0000313" key="1">
    <source>
        <dbReference type="EMBL" id="GAI15702.1"/>
    </source>
</evidence>
<dbReference type="AlphaFoldDB" id="X1L8Q1"/>
<organism evidence="1">
    <name type="scientific">marine sediment metagenome</name>
    <dbReference type="NCBI Taxonomy" id="412755"/>
    <lineage>
        <taxon>unclassified sequences</taxon>
        <taxon>metagenomes</taxon>
        <taxon>ecological metagenomes</taxon>
    </lineage>
</organism>
<feature type="non-terminal residue" evidence="1">
    <location>
        <position position="69"/>
    </location>
</feature>
<reference evidence="1" key="1">
    <citation type="journal article" date="2014" name="Front. Microbiol.">
        <title>High frequency of phylogenetically diverse reductive dehalogenase-homologous genes in deep subseafloor sedimentary metagenomes.</title>
        <authorList>
            <person name="Kawai M."/>
            <person name="Futagami T."/>
            <person name="Toyoda A."/>
            <person name="Takaki Y."/>
            <person name="Nishi S."/>
            <person name="Hori S."/>
            <person name="Arai W."/>
            <person name="Tsubouchi T."/>
            <person name="Morono Y."/>
            <person name="Uchiyama I."/>
            <person name="Ito T."/>
            <person name="Fujiyama A."/>
            <person name="Inagaki F."/>
            <person name="Takami H."/>
        </authorList>
    </citation>
    <scope>NUCLEOTIDE SEQUENCE</scope>
    <source>
        <strain evidence="1">Expedition CK06-06</strain>
    </source>
</reference>
<proteinExistence type="predicted"/>
<comment type="caution">
    <text evidence="1">The sequence shown here is derived from an EMBL/GenBank/DDBJ whole genome shotgun (WGS) entry which is preliminary data.</text>
</comment>
<dbReference type="EMBL" id="BARV01010737">
    <property type="protein sequence ID" value="GAI15702.1"/>
    <property type="molecule type" value="Genomic_DNA"/>
</dbReference>
<accession>X1L8Q1</accession>
<protein>
    <submittedName>
        <fullName evidence="1">Uncharacterized protein</fullName>
    </submittedName>
</protein>
<sequence length="69" mass="7623">MYENINHGLFNKIFGANGKFTVPALTNNITIPSIIAKSATPIIVIAFRAANELSFLPTRRIPYNEKTST</sequence>
<name>X1L8Q1_9ZZZZ</name>